<dbReference type="AlphaFoldDB" id="A0A0E9PT25"/>
<reference evidence="1" key="2">
    <citation type="journal article" date="2015" name="Fish Shellfish Immunol.">
        <title>Early steps in the European eel (Anguilla anguilla)-Vibrio vulnificus interaction in the gills: Role of the RtxA13 toxin.</title>
        <authorList>
            <person name="Callol A."/>
            <person name="Pajuelo D."/>
            <person name="Ebbesson L."/>
            <person name="Teles M."/>
            <person name="MacKenzie S."/>
            <person name="Amaro C."/>
        </authorList>
    </citation>
    <scope>NUCLEOTIDE SEQUENCE</scope>
</reference>
<sequence length="43" mass="5020">MIIVNNVKQVYADDDGRVIILDFNHKNIAFRLINVYASKRREG</sequence>
<evidence type="ECO:0000313" key="1">
    <source>
        <dbReference type="EMBL" id="JAH07664.1"/>
    </source>
</evidence>
<accession>A0A0E9PT25</accession>
<organism evidence="1">
    <name type="scientific">Anguilla anguilla</name>
    <name type="common">European freshwater eel</name>
    <name type="synonym">Muraena anguilla</name>
    <dbReference type="NCBI Taxonomy" id="7936"/>
    <lineage>
        <taxon>Eukaryota</taxon>
        <taxon>Metazoa</taxon>
        <taxon>Chordata</taxon>
        <taxon>Craniata</taxon>
        <taxon>Vertebrata</taxon>
        <taxon>Euteleostomi</taxon>
        <taxon>Actinopterygii</taxon>
        <taxon>Neopterygii</taxon>
        <taxon>Teleostei</taxon>
        <taxon>Anguilliformes</taxon>
        <taxon>Anguillidae</taxon>
        <taxon>Anguilla</taxon>
    </lineage>
</organism>
<dbReference type="EMBL" id="GBXM01100913">
    <property type="protein sequence ID" value="JAH07664.1"/>
    <property type="molecule type" value="Transcribed_RNA"/>
</dbReference>
<name>A0A0E9PT25_ANGAN</name>
<proteinExistence type="predicted"/>
<protein>
    <submittedName>
        <fullName evidence="1">Uncharacterized protein</fullName>
    </submittedName>
</protein>
<reference evidence="1" key="1">
    <citation type="submission" date="2014-11" db="EMBL/GenBank/DDBJ databases">
        <authorList>
            <person name="Amaro Gonzalez C."/>
        </authorList>
    </citation>
    <scope>NUCLEOTIDE SEQUENCE</scope>
</reference>